<keyword evidence="2" id="KW-1185">Reference proteome</keyword>
<name>A0A3P4B3H7_9BURK</name>
<evidence type="ECO:0000313" key="1">
    <source>
        <dbReference type="EMBL" id="VCU70843.1"/>
    </source>
</evidence>
<organism evidence="1 2">
    <name type="scientific">Pigmentiphaga humi</name>
    <dbReference type="NCBI Taxonomy" id="2478468"/>
    <lineage>
        <taxon>Bacteria</taxon>
        <taxon>Pseudomonadati</taxon>
        <taxon>Pseudomonadota</taxon>
        <taxon>Betaproteobacteria</taxon>
        <taxon>Burkholderiales</taxon>
        <taxon>Alcaligenaceae</taxon>
        <taxon>Pigmentiphaga</taxon>
    </lineage>
</organism>
<protein>
    <submittedName>
        <fullName evidence="1">Uncharacterized protein</fullName>
    </submittedName>
</protein>
<reference evidence="1 2" key="1">
    <citation type="submission" date="2018-10" db="EMBL/GenBank/DDBJ databases">
        <authorList>
            <person name="Criscuolo A."/>
        </authorList>
    </citation>
    <scope>NUCLEOTIDE SEQUENCE [LARGE SCALE GENOMIC DNA]</scope>
    <source>
        <strain evidence="1">DnA1</strain>
    </source>
</reference>
<dbReference type="Proteomes" id="UP000277294">
    <property type="component" value="Unassembled WGS sequence"/>
</dbReference>
<accession>A0A3P4B3H7</accession>
<sequence>MMGGVSGRKMNLLLAEAGLQAKRGDDWEALEAGQAFARIYDTGKKHGSGVLIQQVKWASSVLPLLTREEVA</sequence>
<gene>
    <name evidence="1" type="ORF">PIGHUM_02922</name>
</gene>
<dbReference type="EMBL" id="UWPJ01000023">
    <property type="protein sequence ID" value="VCU70843.1"/>
    <property type="molecule type" value="Genomic_DNA"/>
</dbReference>
<proteinExistence type="predicted"/>
<dbReference type="AlphaFoldDB" id="A0A3P4B3H7"/>
<evidence type="ECO:0000313" key="2">
    <source>
        <dbReference type="Proteomes" id="UP000277294"/>
    </source>
</evidence>